<dbReference type="AlphaFoldDB" id="A1HT40"/>
<sequence>MGSVIVMEFKFTIINSTDNHYKVKITIEKENKVVWNDVLDVVYDGMVLLNLNYIKEQLQDAQIRMAMISRLKKFISEFHIRKHGQ</sequence>
<gene>
    <name evidence="1" type="ORF">TcarDRAFT_0792</name>
</gene>
<evidence type="ECO:0000313" key="1">
    <source>
        <dbReference type="EMBL" id="EAX46828.1"/>
    </source>
</evidence>
<accession>A1HT40</accession>
<proteinExistence type="predicted"/>
<name>A1HT40_9FIRM</name>
<reference evidence="1 2" key="1">
    <citation type="submission" date="2007-01" db="EMBL/GenBank/DDBJ databases">
        <title>Annotation of the draft genome assembly of Thermosinus carboxydivorans Nor1.</title>
        <authorList>
            <consortium name="US DOE Joint Genome Institute (JGI-ORNL)"/>
            <person name="Larimer F."/>
            <person name="Land M."/>
            <person name="Hauser L."/>
        </authorList>
    </citation>
    <scope>NUCLEOTIDE SEQUENCE [LARGE SCALE GENOMIC DNA]</scope>
    <source>
        <strain evidence="1 2">Nor1</strain>
    </source>
</reference>
<organism evidence="1 2">
    <name type="scientific">Thermosinus carboxydivorans Nor1</name>
    <dbReference type="NCBI Taxonomy" id="401526"/>
    <lineage>
        <taxon>Bacteria</taxon>
        <taxon>Bacillati</taxon>
        <taxon>Bacillota</taxon>
        <taxon>Negativicutes</taxon>
        <taxon>Selenomonadales</taxon>
        <taxon>Sporomusaceae</taxon>
        <taxon>Thermosinus</taxon>
    </lineage>
</organism>
<dbReference type="Proteomes" id="UP000005139">
    <property type="component" value="Unassembled WGS sequence"/>
</dbReference>
<protein>
    <submittedName>
        <fullName evidence="1">Uncharacterized protein</fullName>
    </submittedName>
</protein>
<comment type="caution">
    <text evidence="1">The sequence shown here is derived from an EMBL/GenBank/DDBJ whole genome shotgun (WGS) entry which is preliminary data.</text>
</comment>
<keyword evidence="2" id="KW-1185">Reference proteome</keyword>
<reference evidence="1 2" key="2">
    <citation type="submission" date="2007-01" db="EMBL/GenBank/DDBJ databases">
        <title>Sequencing of the draft genome and assembly of Thermosinus carboxydivorans Nor1.</title>
        <authorList>
            <consortium name="US DOE Joint Genome Institute (JGI-PGF)"/>
            <person name="Copeland A."/>
            <person name="Lucas S."/>
            <person name="Lapidus A."/>
            <person name="Barry K."/>
            <person name="Glavina del Rio T."/>
            <person name="Dalin E."/>
            <person name="Tice H."/>
            <person name="Bruce D."/>
            <person name="Pitluck S."/>
            <person name="Richardson P."/>
        </authorList>
    </citation>
    <scope>NUCLEOTIDE SEQUENCE [LARGE SCALE GENOMIC DNA]</scope>
    <source>
        <strain evidence="1 2">Nor1</strain>
    </source>
</reference>
<dbReference type="EMBL" id="AAWL01000021">
    <property type="protein sequence ID" value="EAX46828.1"/>
    <property type="molecule type" value="Genomic_DNA"/>
</dbReference>
<evidence type="ECO:0000313" key="2">
    <source>
        <dbReference type="Proteomes" id="UP000005139"/>
    </source>
</evidence>